<evidence type="ECO:0000256" key="1">
    <source>
        <dbReference type="SAM" id="MobiDB-lite"/>
    </source>
</evidence>
<name>A0A1B6LQZ6_9HEMI</name>
<accession>A0A1B6LQZ6</accession>
<sequence>MVKVQDEEPRAGEVATPNRRSSHGPSKVPAAGTSNVATPHFHYHWSYPSTGSTPTPATFHFGPGFEPQTSPKQHVVYFHVNPGVTVSFQTGENVQVIKGPVTVPMVSTNSSPPIAMPVQVPHGHVVQQIVDESGTLRHVILSPQHPPIVPMATHYGPGPATGSNQPPQPFFTPQGLPPGYPAFGNALQPGMLGHVPPQQGHSPPPNFHKDERSLKQYNKLKRKLEQKHLGLQLNEQRTPPASPRKDLVNGTRGGKKG</sequence>
<gene>
    <name evidence="2" type="ORF">g.38817</name>
</gene>
<protein>
    <submittedName>
        <fullName evidence="2">Uncharacterized protein</fullName>
    </submittedName>
</protein>
<dbReference type="EMBL" id="GEBQ01013811">
    <property type="protein sequence ID" value="JAT26166.1"/>
    <property type="molecule type" value="Transcribed_RNA"/>
</dbReference>
<feature type="region of interest" description="Disordered" evidence="1">
    <location>
        <begin position="1"/>
        <end position="34"/>
    </location>
</feature>
<feature type="non-terminal residue" evidence="2">
    <location>
        <position position="257"/>
    </location>
</feature>
<feature type="region of interest" description="Disordered" evidence="1">
    <location>
        <begin position="226"/>
        <end position="257"/>
    </location>
</feature>
<proteinExistence type="predicted"/>
<reference evidence="2" key="1">
    <citation type="submission" date="2015-11" db="EMBL/GenBank/DDBJ databases">
        <title>De novo transcriptome assembly of four potential Pierce s Disease insect vectors from Arizona vineyards.</title>
        <authorList>
            <person name="Tassone E.E."/>
        </authorList>
    </citation>
    <scope>NUCLEOTIDE SEQUENCE</scope>
</reference>
<feature type="compositionally biased region" description="Basic and acidic residues" evidence="1">
    <location>
        <begin position="1"/>
        <end position="11"/>
    </location>
</feature>
<organism evidence="2">
    <name type="scientific">Graphocephala atropunctata</name>
    <dbReference type="NCBI Taxonomy" id="36148"/>
    <lineage>
        <taxon>Eukaryota</taxon>
        <taxon>Metazoa</taxon>
        <taxon>Ecdysozoa</taxon>
        <taxon>Arthropoda</taxon>
        <taxon>Hexapoda</taxon>
        <taxon>Insecta</taxon>
        <taxon>Pterygota</taxon>
        <taxon>Neoptera</taxon>
        <taxon>Paraneoptera</taxon>
        <taxon>Hemiptera</taxon>
        <taxon>Auchenorrhyncha</taxon>
        <taxon>Membracoidea</taxon>
        <taxon>Cicadellidae</taxon>
        <taxon>Cicadellinae</taxon>
        <taxon>Cicadellini</taxon>
        <taxon>Graphocephala</taxon>
    </lineage>
</organism>
<dbReference type="AlphaFoldDB" id="A0A1B6LQZ6"/>
<feature type="region of interest" description="Disordered" evidence="1">
    <location>
        <begin position="154"/>
        <end position="213"/>
    </location>
</feature>
<evidence type="ECO:0000313" key="2">
    <source>
        <dbReference type="EMBL" id="JAT26166.1"/>
    </source>
</evidence>
<feature type="compositionally biased region" description="Pro residues" evidence="1">
    <location>
        <begin position="166"/>
        <end position="180"/>
    </location>
</feature>